<keyword evidence="5" id="KW-0539">Nucleus</keyword>
<dbReference type="GO" id="GO:0034657">
    <property type="term" value="C:GID complex"/>
    <property type="evidence" value="ECO:0007669"/>
    <property type="project" value="TreeGrafter"/>
</dbReference>
<dbReference type="SUPFAM" id="SSF48371">
    <property type="entry name" value="ARM repeat"/>
    <property type="match status" value="1"/>
</dbReference>
<evidence type="ECO:0000313" key="7">
    <source>
        <dbReference type="EMBL" id="GFS27634.1"/>
    </source>
</evidence>
<dbReference type="Proteomes" id="UP000762676">
    <property type="component" value="Unassembled WGS sequence"/>
</dbReference>
<dbReference type="Gene3D" id="1.25.10.10">
    <property type="entry name" value="Leucine-rich Repeat Variant"/>
    <property type="match status" value="2"/>
</dbReference>
<comment type="caution">
    <text evidence="7">The sequence shown here is derived from an EMBL/GenBank/DDBJ whole genome shotgun (WGS) entry which is preliminary data.</text>
</comment>
<dbReference type="PANTHER" id="PTHR15651">
    <property type="entry name" value="ARMADILLO REPEAT-CONTAINING PROTEIN 8"/>
    <property type="match status" value="1"/>
</dbReference>
<comment type="subcellular location">
    <subcellularLocation>
        <location evidence="2">Cytoplasm</location>
    </subcellularLocation>
    <subcellularLocation>
        <location evidence="1">Nucleus</location>
    </subcellularLocation>
</comment>
<sequence>ENQHGSTYIPHLLSLLPCSLVCQECITTILEKGCNTRDHQMYLLESDALTFLSPLVASGCYRVQMPTLHCLANMCYKNPPVCSTIAEEPDLILMVVGLLARERPSEMQLAAAKVLTYLHRTGAIHARDPVINIKTIGTLVRMCKRDRPLEENVKGAETLAYLIEVDPDLQVQASITDHLMSTLQHYLHYTDVKKVSSCDKKEVDWGSEMKRAALLAFASLSANDEEIRDKMLQTSDKEVMVLAVTCLCNLVLDFSPSKQVFENEDRDTVMVVPRIDRRTGDRTVIDRMVKLLGSEIIDSLFRTIRCQNVHYEVIEQALCAISNMADGPSCKTHIIGRTDDLQAMMKFLTGTYYNEENPIRCLQVPAIQFFNNLVETFDDGKLHCSTLMTKCSSNLLAFLDALGVLKLLMTCNLL</sequence>
<keyword evidence="4" id="KW-0677">Repeat</keyword>
<organism evidence="7 8">
    <name type="scientific">Elysia marginata</name>
    <dbReference type="NCBI Taxonomy" id="1093978"/>
    <lineage>
        <taxon>Eukaryota</taxon>
        <taxon>Metazoa</taxon>
        <taxon>Spiralia</taxon>
        <taxon>Lophotrochozoa</taxon>
        <taxon>Mollusca</taxon>
        <taxon>Gastropoda</taxon>
        <taxon>Heterobranchia</taxon>
        <taxon>Euthyneura</taxon>
        <taxon>Panpulmonata</taxon>
        <taxon>Sacoglossa</taxon>
        <taxon>Placobranchoidea</taxon>
        <taxon>Plakobranchidae</taxon>
        <taxon>Elysia</taxon>
    </lineage>
</organism>
<keyword evidence="3" id="KW-0963">Cytoplasm</keyword>
<dbReference type="InterPro" id="IPR016024">
    <property type="entry name" value="ARM-type_fold"/>
</dbReference>
<feature type="chain" id="PRO_5043786242" evidence="6">
    <location>
        <begin position="24"/>
        <end position="414"/>
    </location>
</feature>
<dbReference type="InterPro" id="IPR011989">
    <property type="entry name" value="ARM-like"/>
</dbReference>
<reference evidence="7 8" key="1">
    <citation type="journal article" date="2021" name="Elife">
        <title>Chloroplast acquisition without the gene transfer in kleptoplastic sea slugs, Plakobranchus ocellatus.</title>
        <authorList>
            <person name="Maeda T."/>
            <person name="Takahashi S."/>
            <person name="Yoshida T."/>
            <person name="Shimamura S."/>
            <person name="Takaki Y."/>
            <person name="Nagai Y."/>
            <person name="Toyoda A."/>
            <person name="Suzuki Y."/>
            <person name="Arimoto A."/>
            <person name="Ishii H."/>
            <person name="Satoh N."/>
            <person name="Nishiyama T."/>
            <person name="Hasebe M."/>
            <person name="Maruyama T."/>
            <person name="Minagawa J."/>
            <person name="Obokata J."/>
            <person name="Shigenobu S."/>
        </authorList>
    </citation>
    <scope>NUCLEOTIDE SEQUENCE [LARGE SCALE GENOMIC DNA]</scope>
</reference>
<feature type="signal peptide" evidence="6">
    <location>
        <begin position="1"/>
        <end position="23"/>
    </location>
</feature>
<dbReference type="GO" id="GO:0043161">
    <property type="term" value="P:proteasome-mediated ubiquitin-dependent protein catabolic process"/>
    <property type="evidence" value="ECO:0007669"/>
    <property type="project" value="TreeGrafter"/>
</dbReference>
<dbReference type="AlphaFoldDB" id="A0AAV4JY57"/>
<dbReference type="InterPro" id="IPR038739">
    <property type="entry name" value="ARMC8/Vid28"/>
</dbReference>
<keyword evidence="8" id="KW-1185">Reference proteome</keyword>
<feature type="non-terminal residue" evidence="7">
    <location>
        <position position="1"/>
    </location>
</feature>
<evidence type="ECO:0000313" key="8">
    <source>
        <dbReference type="Proteomes" id="UP000762676"/>
    </source>
</evidence>
<evidence type="ECO:0000256" key="3">
    <source>
        <dbReference type="ARBA" id="ARBA00022490"/>
    </source>
</evidence>
<evidence type="ECO:0000256" key="6">
    <source>
        <dbReference type="SAM" id="SignalP"/>
    </source>
</evidence>
<protein>
    <submittedName>
        <fullName evidence="7">Armadillo repeat-containing protein 8</fullName>
    </submittedName>
</protein>
<accession>A0AAV4JY57</accession>
<proteinExistence type="predicted"/>
<evidence type="ECO:0000256" key="1">
    <source>
        <dbReference type="ARBA" id="ARBA00004123"/>
    </source>
</evidence>
<name>A0AAV4JY57_9GAST</name>
<dbReference type="EMBL" id="BMAT01010545">
    <property type="protein sequence ID" value="GFS27634.1"/>
    <property type="molecule type" value="Genomic_DNA"/>
</dbReference>
<evidence type="ECO:0000256" key="4">
    <source>
        <dbReference type="ARBA" id="ARBA00022737"/>
    </source>
</evidence>
<keyword evidence="6" id="KW-0732">Signal</keyword>
<evidence type="ECO:0000256" key="2">
    <source>
        <dbReference type="ARBA" id="ARBA00004496"/>
    </source>
</evidence>
<gene>
    <name evidence="7" type="ORF">ElyMa_005288900</name>
</gene>
<dbReference type="GO" id="GO:0005634">
    <property type="term" value="C:nucleus"/>
    <property type="evidence" value="ECO:0007669"/>
    <property type="project" value="UniProtKB-SubCell"/>
</dbReference>
<dbReference type="PANTHER" id="PTHR15651:SF7">
    <property type="entry name" value="ARMADILLO REPEAT-CONTAINING PROTEIN 8"/>
    <property type="match status" value="1"/>
</dbReference>
<evidence type="ECO:0000256" key="5">
    <source>
        <dbReference type="ARBA" id="ARBA00023242"/>
    </source>
</evidence>
<dbReference type="GO" id="GO:0005737">
    <property type="term" value="C:cytoplasm"/>
    <property type="evidence" value="ECO:0007669"/>
    <property type="project" value="UniProtKB-SubCell"/>
</dbReference>